<dbReference type="InterPro" id="IPR015886">
    <property type="entry name" value="H2TH_FPG"/>
</dbReference>
<keyword evidence="9" id="KW-0234">DNA repair</keyword>
<feature type="domain" description="Formamidopyrimidine-DNA glycosylase catalytic" evidence="16">
    <location>
        <begin position="2"/>
        <end position="92"/>
    </location>
</feature>
<evidence type="ECO:0000256" key="11">
    <source>
        <dbReference type="ARBA" id="ARBA00023268"/>
    </source>
</evidence>
<feature type="domain" description="FPG-type" evidence="15">
    <location>
        <begin position="222"/>
        <end position="259"/>
    </location>
</feature>
<comment type="similarity">
    <text evidence="1">Belongs to the FPG family.</text>
</comment>
<evidence type="ECO:0000256" key="7">
    <source>
        <dbReference type="ARBA" id="ARBA00022833"/>
    </source>
</evidence>
<dbReference type="Pfam" id="PF06831">
    <property type="entry name" value="H2TH"/>
    <property type="match status" value="1"/>
</dbReference>
<dbReference type="SUPFAM" id="SSF46946">
    <property type="entry name" value="S13-like H2TH domain"/>
    <property type="match status" value="1"/>
</dbReference>
<dbReference type="PROSITE" id="PS51068">
    <property type="entry name" value="FPG_CAT"/>
    <property type="match status" value="1"/>
</dbReference>
<dbReference type="InterPro" id="IPR012319">
    <property type="entry name" value="FPG_cat"/>
</dbReference>
<evidence type="ECO:0000256" key="1">
    <source>
        <dbReference type="ARBA" id="ARBA00009409"/>
    </source>
</evidence>
<keyword evidence="12" id="KW-0326">Glycosidase</keyword>
<proteinExistence type="inferred from homology"/>
<dbReference type="PANTHER" id="PTHR42697:SF1">
    <property type="entry name" value="ENDONUCLEASE 8"/>
    <property type="match status" value="1"/>
</dbReference>
<evidence type="ECO:0000256" key="4">
    <source>
        <dbReference type="ARBA" id="ARBA00022763"/>
    </source>
</evidence>
<keyword evidence="4" id="KW-0227">DNA damage</keyword>
<dbReference type="GO" id="GO:0003677">
    <property type="term" value="F:DNA binding"/>
    <property type="evidence" value="ECO:0007669"/>
    <property type="project" value="UniProtKB-KW"/>
</dbReference>
<dbReference type="SMART" id="SM01232">
    <property type="entry name" value="H2TH"/>
    <property type="match status" value="1"/>
</dbReference>
<dbReference type="SMART" id="SM00898">
    <property type="entry name" value="Fapy_DNA_glyco"/>
    <property type="match status" value="1"/>
</dbReference>
<evidence type="ECO:0000256" key="14">
    <source>
        <dbReference type="SAM" id="MobiDB-lite"/>
    </source>
</evidence>
<keyword evidence="8" id="KW-0238">DNA-binding</keyword>
<gene>
    <name evidence="17" type="ORF">DIU77_010565</name>
</gene>
<keyword evidence="7" id="KW-0862">Zinc</keyword>
<evidence type="ECO:0000256" key="8">
    <source>
        <dbReference type="ARBA" id="ARBA00023125"/>
    </source>
</evidence>
<organism evidence="17 18">
    <name type="scientific">Thermocrispum agreste</name>
    <dbReference type="NCBI Taxonomy" id="37925"/>
    <lineage>
        <taxon>Bacteria</taxon>
        <taxon>Bacillati</taxon>
        <taxon>Actinomycetota</taxon>
        <taxon>Actinomycetes</taxon>
        <taxon>Pseudonocardiales</taxon>
        <taxon>Pseudonocardiaceae</taxon>
        <taxon>Thermocrispum</taxon>
    </lineage>
</organism>
<dbReference type="PANTHER" id="PTHR42697">
    <property type="entry name" value="ENDONUCLEASE 8"/>
    <property type="match status" value="1"/>
</dbReference>
<sequence>MPEGDSYVHAAHAARPVLLGEQVLTVAGSAPSVRRYSARILGSTVTAVRTHGKHLVIDLESGYSVHVHLAMNGTLRVRPAGPVRPGPARLLLATAQGVVTVSGTRDVEADRTPAIEARVLGPLGPDLIADEFDWDDFAKRARGADPATTVADFLLDQRVMAGVGNVYKCEVAFLERLHPAQPIATLDFARLHDLAERSRTLLRANRRPGRRITTGDYRRPLWVYGRDGRACRRCGTAVRRAWFGSAEPQVRYWCPGCQHDGMTARPHAAGCDGGRRGRRASRRFRWPVVGVVSTMTRWAHAAEPTCSPKTAGRRTTIRASTGRDWPTNAPHSASPCASAG</sequence>
<evidence type="ECO:0000256" key="9">
    <source>
        <dbReference type="ARBA" id="ARBA00023204"/>
    </source>
</evidence>
<dbReference type="EMBL" id="QGUI02000119">
    <property type="protein sequence ID" value="MFO7192671.1"/>
    <property type="molecule type" value="Genomic_DNA"/>
</dbReference>
<evidence type="ECO:0000256" key="3">
    <source>
        <dbReference type="ARBA" id="ARBA00022723"/>
    </source>
</evidence>
<keyword evidence="11" id="KW-0511">Multifunctional enzyme</keyword>
<comment type="caution">
    <text evidence="17">The sequence shown here is derived from an EMBL/GenBank/DDBJ whole genome shotgun (WGS) entry which is preliminary data.</text>
</comment>
<dbReference type="SUPFAM" id="SSF57716">
    <property type="entry name" value="Glucocorticoid receptor-like (DNA-binding domain)"/>
    <property type="match status" value="1"/>
</dbReference>
<name>A0ABD6FHB7_9PSEU</name>
<dbReference type="Gene3D" id="1.10.8.50">
    <property type="match status" value="1"/>
</dbReference>
<protein>
    <recommendedName>
        <fullName evidence="2">DNA-(apurinic or apyrimidinic site) lyase</fullName>
        <ecNumber evidence="2">4.2.99.18</ecNumber>
    </recommendedName>
</protein>
<feature type="region of interest" description="Disordered" evidence="14">
    <location>
        <begin position="304"/>
        <end position="340"/>
    </location>
</feature>
<dbReference type="GO" id="GO:0008270">
    <property type="term" value="F:zinc ion binding"/>
    <property type="evidence" value="ECO:0007669"/>
    <property type="project" value="UniProtKB-KW"/>
</dbReference>
<dbReference type="InterPro" id="IPR000214">
    <property type="entry name" value="Znf_DNA_glyclase/AP_lyase"/>
</dbReference>
<evidence type="ECO:0000259" key="15">
    <source>
        <dbReference type="PROSITE" id="PS51066"/>
    </source>
</evidence>
<dbReference type="AlphaFoldDB" id="A0ABD6FHB7"/>
<evidence type="ECO:0000256" key="13">
    <source>
        <dbReference type="PROSITE-ProRule" id="PRU00391"/>
    </source>
</evidence>
<dbReference type="PROSITE" id="PS51066">
    <property type="entry name" value="ZF_FPG_2"/>
    <property type="match status" value="1"/>
</dbReference>
<reference evidence="17 18" key="1">
    <citation type="journal article" date="2021" name="BMC Genomics">
        <title>Genome-resolved metagenome and metatranscriptome analyses of thermophilic composting reveal key bacterial players and their metabolic interactions.</title>
        <authorList>
            <person name="Braga L.P.P."/>
            <person name="Pereira R.V."/>
            <person name="Martins L.F."/>
            <person name="Moura L.M.S."/>
            <person name="Sanchez F.B."/>
            <person name="Patane J.S.L."/>
            <person name="da Silva A.M."/>
            <person name="Setubal J.C."/>
        </authorList>
    </citation>
    <scope>NUCLEOTIDE SEQUENCE [LARGE SCALE GENOMIC DNA]</scope>
    <source>
        <strain evidence="17">ZC4RG45</strain>
    </source>
</reference>
<evidence type="ECO:0000256" key="6">
    <source>
        <dbReference type="ARBA" id="ARBA00022801"/>
    </source>
</evidence>
<dbReference type="GO" id="GO:0140078">
    <property type="term" value="F:class I DNA-(apurinic or apyrimidinic site) endonuclease activity"/>
    <property type="evidence" value="ECO:0007669"/>
    <property type="project" value="UniProtKB-EC"/>
</dbReference>
<keyword evidence="10" id="KW-0456">Lyase</keyword>
<keyword evidence="6" id="KW-0378">Hydrolase</keyword>
<keyword evidence="3" id="KW-0479">Metal-binding</keyword>
<dbReference type="InterPro" id="IPR010979">
    <property type="entry name" value="Ribosomal_uS13-like_H2TH"/>
</dbReference>
<dbReference type="InterPro" id="IPR035937">
    <property type="entry name" value="FPG_N"/>
</dbReference>
<dbReference type="Pfam" id="PF01149">
    <property type="entry name" value="Fapy_DNA_glyco"/>
    <property type="match status" value="1"/>
</dbReference>
<dbReference type="GO" id="GO:0016798">
    <property type="term" value="F:hydrolase activity, acting on glycosyl bonds"/>
    <property type="evidence" value="ECO:0007669"/>
    <property type="project" value="UniProtKB-KW"/>
</dbReference>
<dbReference type="Proteomes" id="UP000249324">
    <property type="component" value="Unassembled WGS sequence"/>
</dbReference>
<evidence type="ECO:0000256" key="2">
    <source>
        <dbReference type="ARBA" id="ARBA00012720"/>
    </source>
</evidence>
<dbReference type="EC" id="4.2.99.18" evidence="2"/>
<dbReference type="SUPFAM" id="SSF81624">
    <property type="entry name" value="N-terminal domain of MutM-like DNA repair proteins"/>
    <property type="match status" value="1"/>
</dbReference>
<dbReference type="Gene3D" id="3.20.190.10">
    <property type="entry name" value="MutM-like, N-terminal"/>
    <property type="match status" value="1"/>
</dbReference>
<evidence type="ECO:0000256" key="12">
    <source>
        <dbReference type="ARBA" id="ARBA00023295"/>
    </source>
</evidence>
<evidence type="ECO:0000256" key="5">
    <source>
        <dbReference type="ARBA" id="ARBA00022771"/>
    </source>
</evidence>
<evidence type="ECO:0000259" key="16">
    <source>
        <dbReference type="PROSITE" id="PS51068"/>
    </source>
</evidence>
<dbReference type="GO" id="GO:0006281">
    <property type="term" value="P:DNA repair"/>
    <property type="evidence" value="ECO:0007669"/>
    <property type="project" value="UniProtKB-KW"/>
</dbReference>
<accession>A0ABD6FHB7</accession>
<evidence type="ECO:0000313" key="18">
    <source>
        <dbReference type="Proteomes" id="UP000249324"/>
    </source>
</evidence>
<evidence type="ECO:0000256" key="10">
    <source>
        <dbReference type="ARBA" id="ARBA00023239"/>
    </source>
</evidence>
<keyword evidence="5 13" id="KW-0863">Zinc-finger</keyword>
<evidence type="ECO:0000313" key="17">
    <source>
        <dbReference type="EMBL" id="MFO7192671.1"/>
    </source>
</evidence>